<evidence type="ECO:0000256" key="2">
    <source>
        <dbReference type="SAM" id="SignalP"/>
    </source>
</evidence>
<dbReference type="PROSITE" id="PS51257">
    <property type="entry name" value="PROKAR_LIPOPROTEIN"/>
    <property type="match status" value="1"/>
</dbReference>
<feature type="region of interest" description="Disordered" evidence="1">
    <location>
        <begin position="34"/>
        <end position="57"/>
    </location>
</feature>
<name>A0A3E5DVS4_9BACT</name>
<gene>
    <name evidence="3" type="ORF">DWY11_00995</name>
</gene>
<feature type="compositionally biased region" description="Low complexity" evidence="1">
    <location>
        <begin position="47"/>
        <end position="57"/>
    </location>
</feature>
<evidence type="ECO:0000256" key="1">
    <source>
        <dbReference type="SAM" id="MobiDB-lite"/>
    </source>
</evidence>
<sequence>MKKIQLLLILFICSISFTSFISCSSSDDDDDFYIEDGDGTDDDSDDNSGNNNNNGNNTNKNKLVGNWYYVFYYDKETTHHLYTFDDNMHYTYQYNSGKTTSSTQGIYHYTTDSIYFKPDNGKEYKRKLTLSSSKSIKINSIEYHSTKLSSLESGAVPASLEEALEMGCYYDEKGDVTIEITPFWGISKFYYSFSENPNDTKSARTSHFEKMYKSLKLGTKYYLTAYAIDEKGIEHKSKTIDITTIGDAGNTNYFNFNYKSYRINRAEMSQRHGYSGTGTGSNTKYLTFYCSNDTYVEFDYNVAEWEGINKEWGEGTYKISRNGGYYKYGCLAKIDGKLKNRSDWDFTGTLTIKKKSSNYYTFDFSLEEMKGHFEGSIK</sequence>
<keyword evidence="2" id="KW-0732">Signal</keyword>
<proteinExistence type="predicted"/>
<feature type="signal peptide" evidence="2">
    <location>
        <begin position="1"/>
        <end position="21"/>
    </location>
</feature>
<organism evidence="3 4">
    <name type="scientific">Segatella copri</name>
    <dbReference type="NCBI Taxonomy" id="165179"/>
    <lineage>
        <taxon>Bacteria</taxon>
        <taxon>Pseudomonadati</taxon>
        <taxon>Bacteroidota</taxon>
        <taxon>Bacteroidia</taxon>
        <taxon>Bacteroidales</taxon>
        <taxon>Prevotellaceae</taxon>
        <taxon>Segatella</taxon>
    </lineage>
</organism>
<accession>A0A3E5DVS4</accession>
<dbReference type="Proteomes" id="UP000283872">
    <property type="component" value="Unassembled WGS sequence"/>
</dbReference>
<dbReference type="AlphaFoldDB" id="A0A3E5DVS4"/>
<dbReference type="EMBL" id="QRVA01000001">
    <property type="protein sequence ID" value="RGS19826.1"/>
    <property type="molecule type" value="Genomic_DNA"/>
</dbReference>
<dbReference type="RefSeq" id="WP_117587665.1">
    <property type="nucleotide sequence ID" value="NZ_QRVA01000001.1"/>
</dbReference>
<reference evidence="3 4" key="1">
    <citation type="submission" date="2018-08" db="EMBL/GenBank/DDBJ databases">
        <title>A genome reference for cultivated species of the human gut microbiota.</title>
        <authorList>
            <person name="Zou Y."/>
            <person name="Xue W."/>
            <person name="Luo G."/>
        </authorList>
    </citation>
    <scope>NUCLEOTIDE SEQUENCE [LARGE SCALE GENOMIC DNA]</scope>
    <source>
        <strain evidence="3 4">AF24-12</strain>
    </source>
</reference>
<comment type="caution">
    <text evidence="3">The sequence shown here is derived from an EMBL/GenBank/DDBJ whole genome shotgun (WGS) entry which is preliminary data.</text>
</comment>
<feature type="compositionally biased region" description="Acidic residues" evidence="1">
    <location>
        <begin position="34"/>
        <end position="46"/>
    </location>
</feature>
<protein>
    <submittedName>
        <fullName evidence="3">Uncharacterized protein</fullName>
    </submittedName>
</protein>
<evidence type="ECO:0000313" key="4">
    <source>
        <dbReference type="Proteomes" id="UP000283872"/>
    </source>
</evidence>
<evidence type="ECO:0000313" key="3">
    <source>
        <dbReference type="EMBL" id="RGS19826.1"/>
    </source>
</evidence>
<feature type="chain" id="PRO_5043182803" evidence="2">
    <location>
        <begin position="22"/>
        <end position="378"/>
    </location>
</feature>